<dbReference type="InParanoid" id="A0A0D0D6P6"/>
<reference evidence="3" key="2">
    <citation type="submission" date="2015-01" db="EMBL/GenBank/DDBJ databases">
        <title>Evolutionary Origins and Diversification of the Mycorrhizal Mutualists.</title>
        <authorList>
            <consortium name="DOE Joint Genome Institute"/>
            <consortium name="Mycorrhizal Genomics Consortium"/>
            <person name="Kohler A."/>
            <person name="Kuo A."/>
            <person name="Nagy L.G."/>
            <person name="Floudas D."/>
            <person name="Copeland A."/>
            <person name="Barry K.W."/>
            <person name="Cichocki N."/>
            <person name="Veneault-Fourrey C."/>
            <person name="LaButti K."/>
            <person name="Lindquist E.A."/>
            <person name="Lipzen A."/>
            <person name="Lundell T."/>
            <person name="Morin E."/>
            <person name="Murat C."/>
            <person name="Riley R."/>
            <person name="Ohm R."/>
            <person name="Sun H."/>
            <person name="Tunlid A."/>
            <person name="Henrissat B."/>
            <person name="Grigoriev I.V."/>
            <person name="Hibbett D.S."/>
            <person name="Martin F."/>
        </authorList>
    </citation>
    <scope>NUCLEOTIDE SEQUENCE [LARGE SCALE GENOMIC DNA]</scope>
    <source>
        <strain evidence="3">Ve08.2h10</strain>
    </source>
</reference>
<reference evidence="2 3" key="1">
    <citation type="submission" date="2014-04" db="EMBL/GenBank/DDBJ databases">
        <authorList>
            <consortium name="DOE Joint Genome Institute"/>
            <person name="Kuo A."/>
            <person name="Kohler A."/>
            <person name="Jargeat P."/>
            <person name="Nagy L.G."/>
            <person name="Floudas D."/>
            <person name="Copeland A."/>
            <person name="Barry K.W."/>
            <person name="Cichocki N."/>
            <person name="Veneault-Fourrey C."/>
            <person name="LaButti K."/>
            <person name="Lindquist E.A."/>
            <person name="Lipzen A."/>
            <person name="Lundell T."/>
            <person name="Morin E."/>
            <person name="Murat C."/>
            <person name="Sun H."/>
            <person name="Tunlid A."/>
            <person name="Henrissat B."/>
            <person name="Grigoriev I.V."/>
            <person name="Hibbett D.S."/>
            <person name="Martin F."/>
            <person name="Nordberg H.P."/>
            <person name="Cantor M.N."/>
            <person name="Hua S.X."/>
        </authorList>
    </citation>
    <scope>NUCLEOTIDE SEQUENCE [LARGE SCALE GENOMIC DNA]</scope>
    <source>
        <strain evidence="2 3">Ve08.2h10</strain>
    </source>
</reference>
<sequence length="54" mass="6204">MVGQDKGKQHTNEPRPWDDLDLDVDMDMAGEEDLYKDDADDTNRYRGQKCSVSV</sequence>
<keyword evidence="3" id="KW-1185">Reference proteome</keyword>
<name>A0A0D0D6P6_9AGAM</name>
<dbReference type="HOGENOM" id="CLU_3050991_0_0_1"/>
<accession>A0A0D0D6P6</accession>
<protein>
    <submittedName>
        <fullName evidence="2">Uncharacterized protein</fullName>
    </submittedName>
</protein>
<evidence type="ECO:0000256" key="1">
    <source>
        <dbReference type="SAM" id="MobiDB-lite"/>
    </source>
</evidence>
<feature type="compositionally biased region" description="Basic and acidic residues" evidence="1">
    <location>
        <begin position="1"/>
        <end position="18"/>
    </location>
</feature>
<feature type="compositionally biased region" description="Acidic residues" evidence="1">
    <location>
        <begin position="19"/>
        <end position="40"/>
    </location>
</feature>
<gene>
    <name evidence="2" type="ORF">PAXRUDRAFT_18638</name>
</gene>
<evidence type="ECO:0000313" key="2">
    <source>
        <dbReference type="EMBL" id="KIK75839.1"/>
    </source>
</evidence>
<feature type="region of interest" description="Disordered" evidence="1">
    <location>
        <begin position="1"/>
        <end position="54"/>
    </location>
</feature>
<dbReference type="AlphaFoldDB" id="A0A0D0D6P6"/>
<proteinExistence type="predicted"/>
<organism evidence="2 3">
    <name type="scientific">Paxillus rubicundulus Ve08.2h10</name>
    <dbReference type="NCBI Taxonomy" id="930991"/>
    <lineage>
        <taxon>Eukaryota</taxon>
        <taxon>Fungi</taxon>
        <taxon>Dikarya</taxon>
        <taxon>Basidiomycota</taxon>
        <taxon>Agaricomycotina</taxon>
        <taxon>Agaricomycetes</taxon>
        <taxon>Agaricomycetidae</taxon>
        <taxon>Boletales</taxon>
        <taxon>Paxilineae</taxon>
        <taxon>Paxillaceae</taxon>
        <taxon>Paxillus</taxon>
    </lineage>
</organism>
<evidence type="ECO:0000313" key="3">
    <source>
        <dbReference type="Proteomes" id="UP000054538"/>
    </source>
</evidence>
<dbReference type="EMBL" id="KN827825">
    <property type="protein sequence ID" value="KIK75839.1"/>
    <property type="molecule type" value="Genomic_DNA"/>
</dbReference>
<dbReference type="Proteomes" id="UP000054538">
    <property type="component" value="Unassembled WGS sequence"/>
</dbReference>